<feature type="transmembrane region" description="Helical" evidence="1">
    <location>
        <begin position="12"/>
        <end position="31"/>
    </location>
</feature>
<protein>
    <submittedName>
        <fullName evidence="3">YycH family regulatory protein</fullName>
    </submittedName>
</protein>
<keyword evidence="4" id="KW-1185">Reference proteome</keyword>
<evidence type="ECO:0000259" key="2">
    <source>
        <dbReference type="Pfam" id="PF07435"/>
    </source>
</evidence>
<gene>
    <name evidence="3" type="ORF">ACFSFY_09785</name>
</gene>
<dbReference type="Gene3D" id="3.30.310.160">
    <property type="entry name" value="YycH protein, domain 2"/>
    <property type="match status" value="1"/>
</dbReference>
<organism evidence="3 4">
    <name type="scientific">Sporosarcina siberiensis</name>
    <dbReference type="NCBI Taxonomy" id="1365606"/>
    <lineage>
        <taxon>Bacteria</taxon>
        <taxon>Bacillati</taxon>
        <taxon>Bacillota</taxon>
        <taxon>Bacilli</taxon>
        <taxon>Bacillales</taxon>
        <taxon>Caryophanaceae</taxon>
        <taxon>Sporosarcina</taxon>
    </lineage>
</organism>
<proteinExistence type="predicted"/>
<keyword evidence="1" id="KW-0472">Membrane</keyword>
<reference evidence="4" key="1">
    <citation type="journal article" date="2019" name="Int. J. Syst. Evol. Microbiol.">
        <title>The Global Catalogue of Microorganisms (GCM) 10K type strain sequencing project: providing services to taxonomists for standard genome sequencing and annotation.</title>
        <authorList>
            <consortium name="The Broad Institute Genomics Platform"/>
            <consortium name="The Broad Institute Genome Sequencing Center for Infectious Disease"/>
            <person name="Wu L."/>
            <person name="Ma J."/>
        </authorList>
    </citation>
    <scope>NUCLEOTIDE SEQUENCE [LARGE SCALE GENOMIC DNA]</scope>
    <source>
        <strain evidence="4">CGMCC 4.7177</strain>
    </source>
</reference>
<sequence length="445" mass="51787">MGLKYIETVKSVILVFLIILSITLTFSIWTYTPKYKTIEQTPTIPTSIVDEDKKEIKGIQDIIKPYKLLFNFEEGMKGTTDSDALDESIEAMKEWKITEVTLEDSEFTEKDLDVFLRKKNRFTLYYHGEVPLPVYDVVLNKEDSNFPEASFDRLVVDWNPASTAMEIHFISRMNGLRYTGKINEYQSFNRKVLPNGRSYSDYVEVDADKSPFIAVPKNPVELIRNTFYQAEISPRRFKDALFRDPNAVRRGQISSSREEYQDDHAIMRIETMMKTLSFFHPVAESTELAIPSELLFNTIDFVNEHGGWTDEYRYTFMNPKSRNVKFQLFIHGLPVYSDTTYTEIEEIWGDDGIYGYIRPYYTLNLTFPSETRYTSLPSGVEVAETLKSSTEIDFNTVEEIEMGYYMKHDTDQRLFLLDPSWFYFANGKWNLYSPDALGGDKIGLE</sequence>
<dbReference type="Proteomes" id="UP001597218">
    <property type="component" value="Unassembled WGS sequence"/>
</dbReference>
<dbReference type="InterPro" id="IPR042274">
    <property type="entry name" value="YycH/YycI_2"/>
</dbReference>
<accession>A0ABW4SG36</accession>
<dbReference type="RefSeq" id="WP_381537628.1">
    <property type="nucleotide sequence ID" value="NZ_JBHUGI010000025.1"/>
</dbReference>
<evidence type="ECO:0000313" key="4">
    <source>
        <dbReference type="Proteomes" id="UP001597218"/>
    </source>
</evidence>
<name>A0ABW4SG36_9BACL</name>
<evidence type="ECO:0000313" key="3">
    <source>
        <dbReference type="EMBL" id="MFD1928351.1"/>
    </source>
</evidence>
<evidence type="ECO:0000256" key="1">
    <source>
        <dbReference type="SAM" id="Phobius"/>
    </source>
</evidence>
<feature type="domain" description="Regulatory protein YycH" evidence="2">
    <location>
        <begin position="7"/>
        <end position="433"/>
    </location>
</feature>
<dbReference type="CDD" id="cd15787">
    <property type="entry name" value="YycH_N"/>
    <property type="match status" value="1"/>
</dbReference>
<dbReference type="Pfam" id="PF07435">
    <property type="entry name" value="YycH"/>
    <property type="match status" value="1"/>
</dbReference>
<dbReference type="Gene3D" id="3.10.450.310">
    <property type="match status" value="1"/>
</dbReference>
<keyword evidence="1" id="KW-0812">Transmembrane</keyword>
<dbReference type="InterPro" id="IPR009996">
    <property type="entry name" value="YycH"/>
</dbReference>
<keyword evidence="1" id="KW-1133">Transmembrane helix</keyword>
<comment type="caution">
    <text evidence="3">The sequence shown here is derived from an EMBL/GenBank/DDBJ whole genome shotgun (WGS) entry which is preliminary data.</text>
</comment>
<dbReference type="EMBL" id="JBHUGI010000025">
    <property type="protein sequence ID" value="MFD1928351.1"/>
    <property type="molecule type" value="Genomic_DNA"/>
</dbReference>